<evidence type="ECO:0000256" key="7">
    <source>
        <dbReference type="ARBA" id="ARBA00022982"/>
    </source>
</evidence>
<keyword evidence="7" id="KW-0249">Electron transport</keyword>
<accession>A0A656D4W9</accession>
<dbReference type="GO" id="GO:0009055">
    <property type="term" value="F:electron transfer activity"/>
    <property type="evidence" value="ECO:0007669"/>
    <property type="project" value="InterPro"/>
</dbReference>
<dbReference type="InterPro" id="IPR003158">
    <property type="entry name" value="Photosyn_RC_cyt_c-su"/>
</dbReference>
<organism evidence="9 10">
    <name type="scientific">Kryptobacter tengchongensis</name>
    <dbReference type="NCBI Taxonomy" id="1643429"/>
    <lineage>
        <taxon>Bacteria</taxon>
        <taxon>Pseudomonadati</taxon>
        <taxon>Candidatus Kryptoniota</taxon>
        <taxon>Candidatus Kryptobacter</taxon>
    </lineage>
</organism>
<keyword evidence="4" id="KW-0602">Photosynthesis</keyword>
<evidence type="ECO:0000256" key="2">
    <source>
        <dbReference type="ARBA" id="ARBA00015978"/>
    </source>
</evidence>
<keyword evidence="6" id="KW-0479">Metal-binding</keyword>
<sequence length="127" mass="14491">MRKTALFYTSFIFLVIIGLVVAVDLTNSQSQRRFGRNLQVLTEVQSKEQLQKIMEGIADALGVKCNYCHDVNNYASDVKETKKKARVMLKMVMTINRDFINWEGAEVVDCYTCHRGQTKPQIKGALK</sequence>
<dbReference type="Proteomes" id="UP000243065">
    <property type="component" value="Unassembled WGS sequence"/>
</dbReference>
<dbReference type="InterPro" id="IPR023119">
    <property type="entry name" value="Multihaem_cyt_PRC_cyt_su-like"/>
</dbReference>
<dbReference type="GO" id="GO:0030077">
    <property type="term" value="C:plasma membrane light-harvesting complex"/>
    <property type="evidence" value="ECO:0007669"/>
    <property type="project" value="InterPro"/>
</dbReference>
<keyword evidence="8" id="KW-0408">Iron</keyword>
<keyword evidence="5" id="KW-0349">Heme</keyword>
<comment type="function">
    <text evidence="1">The reaction center of purple bacteria contains a tightly bound cytochrome molecule which re-reduces the photo oxidized primary electron donor.</text>
</comment>
<dbReference type="OrthoDB" id="9813732at2"/>
<dbReference type="Pfam" id="PF02276">
    <property type="entry name" value="CytoC_RC"/>
    <property type="match status" value="1"/>
</dbReference>
<dbReference type="Gene3D" id="1.10.468.10">
    <property type="entry name" value="Photosynthetic Reaction Center, subunit C, domain 2"/>
    <property type="match status" value="1"/>
</dbReference>
<dbReference type="GO" id="GO:0020037">
    <property type="term" value="F:heme binding"/>
    <property type="evidence" value="ECO:0007669"/>
    <property type="project" value="InterPro"/>
</dbReference>
<dbReference type="EMBL" id="CZVU01000011">
    <property type="protein sequence ID" value="CUS98277.1"/>
    <property type="molecule type" value="Genomic_DNA"/>
</dbReference>
<dbReference type="GO" id="GO:0019684">
    <property type="term" value="P:photosynthesis, light reaction"/>
    <property type="evidence" value="ECO:0007669"/>
    <property type="project" value="InterPro"/>
</dbReference>
<keyword evidence="10" id="KW-1185">Reference proteome</keyword>
<protein>
    <recommendedName>
        <fullName evidence="2">Photosynthetic reaction center cytochrome c subunit</fullName>
    </recommendedName>
</protein>
<dbReference type="InterPro" id="IPR036280">
    <property type="entry name" value="Multihaem_cyt_sf"/>
</dbReference>
<evidence type="ECO:0000256" key="4">
    <source>
        <dbReference type="ARBA" id="ARBA00022531"/>
    </source>
</evidence>
<evidence type="ECO:0000256" key="5">
    <source>
        <dbReference type="ARBA" id="ARBA00022617"/>
    </source>
</evidence>
<evidence type="ECO:0000313" key="10">
    <source>
        <dbReference type="Proteomes" id="UP000243065"/>
    </source>
</evidence>
<keyword evidence="3" id="KW-0813">Transport</keyword>
<name>A0A656D4W9_KRYT1</name>
<evidence type="ECO:0000256" key="8">
    <source>
        <dbReference type="ARBA" id="ARBA00023004"/>
    </source>
</evidence>
<reference evidence="9 10" key="1">
    <citation type="submission" date="2015-11" db="EMBL/GenBank/DDBJ databases">
        <authorList>
            <person name="Varghese N."/>
        </authorList>
    </citation>
    <scope>NUCLEOTIDE SEQUENCE [LARGE SCALE GENOMIC DNA]</scope>
    <source>
        <strain evidence="9 10">JGI-24</strain>
    </source>
</reference>
<evidence type="ECO:0000313" key="9">
    <source>
        <dbReference type="EMBL" id="CUS98277.1"/>
    </source>
</evidence>
<dbReference type="RefSeq" id="WP_072149892.1">
    <property type="nucleotide sequence ID" value="NZ_CZVU01000011.1"/>
</dbReference>
<dbReference type="NCBIfam" id="NF033196">
    <property type="entry name" value="c_type_nonphoto"/>
    <property type="match status" value="1"/>
</dbReference>
<evidence type="ECO:0000256" key="6">
    <source>
        <dbReference type="ARBA" id="ARBA00022723"/>
    </source>
</evidence>
<proteinExistence type="predicted"/>
<dbReference type="SUPFAM" id="SSF48695">
    <property type="entry name" value="Multiheme cytochromes"/>
    <property type="match status" value="1"/>
</dbReference>
<dbReference type="GO" id="GO:0005506">
    <property type="term" value="F:iron ion binding"/>
    <property type="evidence" value="ECO:0007669"/>
    <property type="project" value="InterPro"/>
</dbReference>
<dbReference type="AlphaFoldDB" id="A0A656D4W9"/>
<evidence type="ECO:0000256" key="1">
    <source>
        <dbReference type="ARBA" id="ARBA00003196"/>
    </source>
</evidence>
<evidence type="ECO:0000256" key="3">
    <source>
        <dbReference type="ARBA" id="ARBA00022448"/>
    </source>
</evidence>
<gene>
    <name evidence="9" type="ORF">JGI24_00423</name>
</gene>